<dbReference type="PANTHER" id="PTHR40079:SF4">
    <property type="entry name" value="GH26 DOMAIN-CONTAINING PROTEIN-RELATED"/>
    <property type="match status" value="1"/>
</dbReference>
<evidence type="ECO:0000313" key="7">
    <source>
        <dbReference type="EMBL" id="GID62320.1"/>
    </source>
</evidence>
<keyword evidence="8" id="KW-1185">Reference proteome</keyword>
<name>A0A919II47_9ACTN</name>
<dbReference type="GO" id="GO:0016985">
    <property type="term" value="F:mannan endo-1,4-beta-mannosidase activity"/>
    <property type="evidence" value="ECO:0007669"/>
    <property type="project" value="InterPro"/>
</dbReference>
<proteinExistence type="inferred from homology"/>
<dbReference type="GO" id="GO:0006080">
    <property type="term" value="P:substituted mannan metabolic process"/>
    <property type="evidence" value="ECO:0007669"/>
    <property type="project" value="InterPro"/>
</dbReference>
<feature type="signal peptide" evidence="5">
    <location>
        <begin position="1"/>
        <end position="26"/>
    </location>
</feature>
<dbReference type="PROSITE" id="PS51764">
    <property type="entry name" value="GH26"/>
    <property type="match status" value="1"/>
</dbReference>
<comment type="similarity">
    <text evidence="1 4">Belongs to the glycosyl hydrolase 26 family.</text>
</comment>
<feature type="active site" description="Nucleophile" evidence="4">
    <location>
        <position position="259"/>
    </location>
</feature>
<dbReference type="InterPro" id="IPR017853">
    <property type="entry name" value="GH"/>
</dbReference>
<dbReference type="InterPro" id="IPR022790">
    <property type="entry name" value="GH26_dom"/>
</dbReference>
<dbReference type="Proteomes" id="UP000619479">
    <property type="component" value="Unassembled WGS sequence"/>
</dbReference>
<accession>A0A919II47</accession>
<keyword evidence="2 4" id="KW-0378">Hydrolase</keyword>
<reference evidence="7" key="1">
    <citation type="submission" date="2021-01" db="EMBL/GenBank/DDBJ databases">
        <title>Whole genome shotgun sequence of Actinoplanes cyaneus NBRC 14990.</title>
        <authorList>
            <person name="Komaki H."/>
            <person name="Tamura T."/>
        </authorList>
    </citation>
    <scope>NUCLEOTIDE SEQUENCE</scope>
    <source>
        <strain evidence="7">NBRC 14990</strain>
    </source>
</reference>
<dbReference type="PRINTS" id="PR00739">
    <property type="entry name" value="GLHYDRLASE26"/>
</dbReference>
<dbReference type="Gene3D" id="3.20.20.80">
    <property type="entry name" value="Glycosidases"/>
    <property type="match status" value="1"/>
</dbReference>
<dbReference type="EMBL" id="BOMH01000002">
    <property type="protein sequence ID" value="GID62320.1"/>
    <property type="molecule type" value="Genomic_DNA"/>
</dbReference>
<feature type="domain" description="GH26" evidence="6">
    <location>
        <begin position="11"/>
        <end position="314"/>
    </location>
</feature>
<keyword evidence="3 4" id="KW-0326">Glycosidase</keyword>
<feature type="chain" id="PRO_5038735396" description="GH26 domain-containing protein" evidence="5">
    <location>
        <begin position="27"/>
        <end position="339"/>
    </location>
</feature>
<evidence type="ECO:0000256" key="1">
    <source>
        <dbReference type="ARBA" id="ARBA00007754"/>
    </source>
</evidence>
<dbReference type="PANTHER" id="PTHR40079">
    <property type="entry name" value="MANNAN ENDO-1,4-BETA-MANNOSIDASE E-RELATED"/>
    <property type="match status" value="1"/>
</dbReference>
<gene>
    <name evidence="7" type="ORF">Acy02nite_02010</name>
</gene>
<dbReference type="RefSeq" id="WP_203737598.1">
    <property type="nucleotide sequence ID" value="NZ_BAAAUC010000002.1"/>
</dbReference>
<evidence type="ECO:0000256" key="3">
    <source>
        <dbReference type="ARBA" id="ARBA00023295"/>
    </source>
</evidence>
<evidence type="ECO:0000256" key="5">
    <source>
        <dbReference type="SAM" id="SignalP"/>
    </source>
</evidence>
<sequence>MRRRTLLGTAATAAALVVSGTDAANAGRRTTRYLGVFREGDPTATAGDVRELYGVTPASVMWFDSWATGRAFPVNQARMLWRRGIMPHYTWEPWNTALGLNDPAQIHLQDVIDGAWDGYITARAREFAAVRLPILVRWAHEFNGNWYPWGIANNGADPSRYVRAYRHVHDLVEAAGARNVQWVWAFNNGSSPDEAYNDPAAAYPGDDYVDWVGIDGYNWGFGPSWDPAGDHWTSFDATFDAAYAKARAVAPDRPVMLGEFASGEDGGDKAQWLRDLNTTLATGAYPELKLLTYFDVIKEEAWSPSSSPAALAAFTSWVHQRYMSGQGHQLARVASCRFP</sequence>
<comment type="caution">
    <text evidence="7">The sequence shown here is derived from an EMBL/GenBank/DDBJ whole genome shotgun (WGS) entry which is preliminary data.</text>
</comment>
<dbReference type="Pfam" id="PF02156">
    <property type="entry name" value="Glyco_hydro_26"/>
    <property type="match status" value="1"/>
</dbReference>
<feature type="active site" description="Proton donor" evidence="4">
    <location>
        <position position="141"/>
    </location>
</feature>
<evidence type="ECO:0000313" key="8">
    <source>
        <dbReference type="Proteomes" id="UP000619479"/>
    </source>
</evidence>
<dbReference type="SUPFAM" id="SSF51445">
    <property type="entry name" value="(Trans)glycosidases"/>
    <property type="match status" value="1"/>
</dbReference>
<dbReference type="AlphaFoldDB" id="A0A919II47"/>
<dbReference type="InterPro" id="IPR000805">
    <property type="entry name" value="Glyco_hydro_26"/>
</dbReference>
<evidence type="ECO:0000259" key="6">
    <source>
        <dbReference type="PROSITE" id="PS51764"/>
    </source>
</evidence>
<evidence type="ECO:0000256" key="2">
    <source>
        <dbReference type="ARBA" id="ARBA00022801"/>
    </source>
</evidence>
<organism evidence="7 8">
    <name type="scientific">Actinoplanes cyaneus</name>
    <dbReference type="NCBI Taxonomy" id="52696"/>
    <lineage>
        <taxon>Bacteria</taxon>
        <taxon>Bacillati</taxon>
        <taxon>Actinomycetota</taxon>
        <taxon>Actinomycetes</taxon>
        <taxon>Micromonosporales</taxon>
        <taxon>Micromonosporaceae</taxon>
        <taxon>Actinoplanes</taxon>
    </lineage>
</organism>
<keyword evidence="5" id="KW-0732">Signal</keyword>
<evidence type="ECO:0000256" key="4">
    <source>
        <dbReference type="PROSITE-ProRule" id="PRU01100"/>
    </source>
</evidence>
<protein>
    <recommendedName>
        <fullName evidence="6">GH26 domain-containing protein</fullName>
    </recommendedName>
</protein>